<protein>
    <submittedName>
        <fullName evidence="3">DNA repair protein RecN</fullName>
    </submittedName>
</protein>
<name>A0A6F8ZD17_9FIRM</name>
<evidence type="ECO:0000256" key="2">
    <source>
        <dbReference type="SAM" id="MobiDB-lite"/>
    </source>
</evidence>
<evidence type="ECO:0000256" key="1">
    <source>
        <dbReference type="SAM" id="Coils"/>
    </source>
</evidence>
<feature type="region of interest" description="Disordered" evidence="2">
    <location>
        <begin position="39"/>
        <end position="62"/>
    </location>
</feature>
<sequence>MADKWERLLQRRQQLQMEISRLEEDLRAIDRAIALVSSEPAPAAAPRAARAHGRRTGEGKPPIAEALRDLARASGGRIRIGEAARQLREMGISHAQHVENVVRETLRRSHEFRQVSRGVYELVETGGTPPQEEPAPAPVES</sequence>
<accession>A0A6F8ZD17</accession>
<reference evidence="3 4" key="1">
    <citation type="submission" date="2020-02" db="EMBL/GenBank/DDBJ databases">
        <authorList>
            <person name="Hogendoorn C."/>
        </authorList>
    </citation>
    <scope>NUCLEOTIDE SEQUENCE [LARGE SCALE GENOMIC DNA]</scope>
    <source>
        <strain evidence="3">R501</strain>
    </source>
</reference>
<dbReference type="EMBL" id="LR778114">
    <property type="protein sequence ID" value="CAB1127550.1"/>
    <property type="molecule type" value="Genomic_DNA"/>
</dbReference>
<gene>
    <name evidence="3" type="ORF">R50_0044</name>
</gene>
<organism evidence="3 4">
    <name type="scientific">Candidatus Hydrogenisulfobacillus filiaventi</name>
    <dbReference type="NCBI Taxonomy" id="2707344"/>
    <lineage>
        <taxon>Bacteria</taxon>
        <taxon>Bacillati</taxon>
        <taxon>Bacillota</taxon>
        <taxon>Clostridia</taxon>
        <taxon>Eubacteriales</taxon>
        <taxon>Clostridiales Family XVII. Incertae Sedis</taxon>
        <taxon>Candidatus Hydrogenisulfobacillus</taxon>
    </lineage>
</organism>
<evidence type="ECO:0000313" key="4">
    <source>
        <dbReference type="Proteomes" id="UP000503399"/>
    </source>
</evidence>
<dbReference type="AlphaFoldDB" id="A0A6F8ZD17"/>
<evidence type="ECO:0000313" key="3">
    <source>
        <dbReference type="EMBL" id="CAB1127550.1"/>
    </source>
</evidence>
<keyword evidence="4" id="KW-1185">Reference proteome</keyword>
<dbReference type="KEGG" id="hfv:R50_0044"/>
<feature type="coiled-coil region" evidence="1">
    <location>
        <begin position="5"/>
        <end position="39"/>
    </location>
</feature>
<proteinExistence type="predicted"/>
<keyword evidence="1" id="KW-0175">Coiled coil</keyword>
<dbReference type="Proteomes" id="UP000503399">
    <property type="component" value="Chromosome"/>
</dbReference>